<evidence type="ECO:0000259" key="3">
    <source>
        <dbReference type="PROSITE" id="PS51782"/>
    </source>
</evidence>
<dbReference type="Pfam" id="PF01464">
    <property type="entry name" value="SLT"/>
    <property type="match status" value="1"/>
</dbReference>
<dbReference type="InterPro" id="IPR000189">
    <property type="entry name" value="Transglyc_AS"/>
</dbReference>
<dbReference type="Gene3D" id="3.10.350.10">
    <property type="entry name" value="LysM domain"/>
    <property type="match status" value="2"/>
</dbReference>
<feature type="chain" id="PRO_5046516584" evidence="2">
    <location>
        <begin position="25"/>
        <end position="516"/>
    </location>
</feature>
<feature type="domain" description="LysM" evidence="3">
    <location>
        <begin position="402"/>
        <end position="445"/>
    </location>
</feature>
<sequence length="516" mass="59592">MKISKLFLTFSLALCCSISFQTYAQTVEEESQVVSEEVEEVVEESKIQYPFTLQVTDSRDGKVYQIIMEDPALIEKRLQEIQQTMPLVYNESVKQWLDFFMLKRPSFTQEMMEKKDFYFPTFEKYLKANNMPEELKYLALLESGLNPKAVSRSKAVGLWQFMSFTGKEMGLTINDYVDERMHIDKSTDAACKYLRTLYRMFDDWDLALASYNTGPGRIRRTIKSTGLNNYWDLHPHIHRDTRAYVPQFIALNYLMHYGNDHGIYPSKKLEFVDVEKIPTSGYMDLKTLANLSCIDMEEIKALNPHIKTTYLPESFRGYEISLPAKKLAYFNANRAYILDSASRQFNKVEPVIQEENPTILASNQDDLNDGTIVIGRKTFVPELVVNKNTSNSYTKITKTVKKYHKVRKGEFLSKIASKYGVTMSEVKKWNHMRSSKVLAGERLVIYVTETQKVKSNSLAAKSPSENIKTNYHTVKHGDTLWNISQRYDGVTIDDIKKWNNMSGNTVKVGQKIKIKS</sequence>
<comment type="similarity">
    <text evidence="1">Belongs to the transglycosylase Slt family.</text>
</comment>
<reference evidence="5" key="1">
    <citation type="journal article" date="2019" name="Int. J. Syst. Evol. Microbiol.">
        <title>The Global Catalogue of Microorganisms (GCM) 10K type strain sequencing project: providing services to taxonomists for standard genome sequencing and annotation.</title>
        <authorList>
            <consortium name="The Broad Institute Genomics Platform"/>
            <consortium name="The Broad Institute Genome Sequencing Center for Infectious Disease"/>
            <person name="Wu L."/>
            <person name="Ma J."/>
        </authorList>
    </citation>
    <scope>NUCLEOTIDE SEQUENCE [LARGE SCALE GENOMIC DNA]</scope>
    <source>
        <strain evidence="5">CECT 7956</strain>
    </source>
</reference>
<dbReference type="InterPro" id="IPR018392">
    <property type="entry name" value="LysM"/>
</dbReference>
<protein>
    <submittedName>
        <fullName evidence="4">LysM peptidoglycan-binding domain-containing protein</fullName>
    </submittedName>
</protein>
<proteinExistence type="inferred from homology"/>
<dbReference type="InterPro" id="IPR008258">
    <property type="entry name" value="Transglycosylase_SLT_dom_1"/>
</dbReference>
<dbReference type="RefSeq" id="WP_379836766.1">
    <property type="nucleotide sequence ID" value="NZ_JBHRYQ010000001.1"/>
</dbReference>
<feature type="signal peptide" evidence="2">
    <location>
        <begin position="1"/>
        <end position="24"/>
    </location>
</feature>
<dbReference type="SUPFAM" id="SSF53955">
    <property type="entry name" value="Lysozyme-like"/>
    <property type="match status" value="1"/>
</dbReference>
<dbReference type="PANTHER" id="PTHR33734:SF22">
    <property type="entry name" value="MEMBRANE-BOUND LYTIC MUREIN TRANSGLYCOSYLASE D"/>
    <property type="match status" value="1"/>
</dbReference>
<keyword evidence="5" id="KW-1185">Reference proteome</keyword>
<evidence type="ECO:0000256" key="1">
    <source>
        <dbReference type="ARBA" id="ARBA00007734"/>
    </source>
</evidence>
<dbReference type="PROSITE" id="PS51782">
    <property type="entry name" value="LYSM"/>
    <property type="match status" value="2"/>
</dbReference>
<dbReference type="PROSITE" id="PS00922">
    <property type="entry name" value="TRANSGLYCOSYLASE"/>
    <property type="match status" value="1"/>
</dbReference>
<dbReference type="SMART" id="SM00257">
    <property type="entry name" value="LysM"/>
    <property type="match status" value="2"/>
</dbReference>
<dbReference type="Gene3D" id="1.10.530.10">
    <property type="match status" value="1"/>
</dbReference>
<dbReference type="EMBL" id="JBHRYQ010000001">
    <property type="protein sequence ID" value="MFC3810532.1"/>
    <property type="molecule type" value="Genomic_DNA"/>
</dbReference>
<dbReference type="CDD" id="cd00118">
    <property type="entry name" value="LysM"/>
    <property type="match status" value="2"/>
</dbReference>
<dbReference type="InterPro" id="IPR023346">
    <property type="entry name" value="Lysozyme-like_dom_sf"/>
</dbReference>
<feature type="domain" description="LysM" evidence="3">
    <location>
        <begin position="470"/>
        <end position="514"/>
    </location>
</feature>
<dbReference type="InterPro" id="IPR036779">
    <property type="entry name" value="LysM_dom_sf"/>
</dbReference>
<evidence type="ECO:0000313" key="5">
    <source>
        <dbReference type="Proteomes" id="UP001595616"/>
    </source>
</evidence>
<dbReference type="Pfam" id="PF01476">
    <property type="entry name" value="LysM"/>
    <property type="match status" value="2"/>
</dbReference>
<keyword evidence="2" id="KW-0732">Signal</keyword>
<organism evidence="4 5">
    <name type="scientific">Lacihabitans lacunae</name>
    <dbReference type="NCBI Taxonomy" id="1028214"/>
    <lineage>
        <taxon>Bacteria</taxon>
        <taxon>Pseudomonadati</taxon>
        <taxon>Bacteroidota</taxon>
        <taxon>Cytophagia</taxon>
        <taxon>Cytophagales</taxon>
        <taxon>Leadbetterellaceae</taxon>
        <taxon>Lacihabitans</taxon>
    </lineage>
</organism>
<dbReference type="Proteomes" id="UP001595616">
    <property type="component" value="Unassembled WGS sequence"/>
</dbReference>
<comment type="caution">
    <text evidence="4">The sequence shown here is derived from an EMBL/GenBank/DDBJ whole genome shotgun (WGS) entry which is preliminary data.</text>
</comment>
<name>A0ABV7YX75_9BACT</name>
<dbReference type="SUPFAM" id="SSF54106">
    <property type="entry name" value="LysM domain"/>
    <property type="match status" value="2"/>
</dbReference>
<gene>
    <name evidence="4" type="ORF">ACFOOI_07705</name>
</gene>
<evidence type="ECO:0000313" key="4">
    <source>
        <dbReference type="EMBL" id="MFC3810532.1"/>
    </source>
</evidence>
<accession>A0ABV7YX75</accession>
<dbReference type="CDD" id="cd16894">
    <property type="entry name" value="MltD-like"/>
    <property type="match status" value="1"/>
</dbReference>
<evidence type="ECO:0000256" key="2">
    <source>
        <dbReference type="SAM" id="SignalP"/>
    </source>
</evidence>
<dbReference type="PANTHER" id="PTHR33734">
    <property type="entry name" value="LYSM DOMAIN-CONTAINING GPI-ANCHORED PROTEIN 2"/>
    <property type="match status" value="1"/>
</dbReference>